<accession>A0A7W7FYT9</accession>
<sequence>MRHLAEVTRRAKTRINDYLKASSPRHGAALESLAANRNALFTRGKAGERYTEYEDIQQFPFDETVRNSASDTADRLRGCPG</sequence>
<reference evidence="1 2" key="1">
    <citation type="submission" date="2020-08" db="EMBL/GenBank/DDBJ databases">
        <title>Sequencing the genomes of 1000 actinobacteria strains.</title>
        <authorList>
            <person name="Klenk H.-P."/>
        </authorList>
    </citation>
    <scope>NUCLEOTIDE SEQUENCE [LARGE SCALE GENOMIC DNA]</scope>
    <source>
        <strain evidence="1 2">DSM 44230</strain>
    </source>
</reference>
<proteinExistence type="predicted"/>
<comment type="caution">
    <text evidence="1">The sequence shown here is derived from an EMBL/GenBank/DDBJ whole genome shotgun (WGS) entry which is preliminary data.</text>
</comment>
<keyword evidence="2" id="KW-1185">Reference proteome</keyword>
<dbReference type="RefSeq" id="WP_185009003.1">
    <property type="nucleotide sequence ID" value="NZ_BAAAUI010000076.1"/>
</dbReference>
<gene>
    <name evidence="1" type="ORF">HNR67_008131</name>
</gene>
<name>A0A7W7FYT9_9PSEU</name>
<dbReference type="AlphaFoldDB" id="A0A7W7FYT9"/>
<evidence type="ECO:0000313" key="1">
    <source>
        <dbReference type="EMBL" id="MBB4682013.1"/>
    </source>
</evidence>
<protein>
    <submittedName>
        <fullName evidence="1">Uncharacterized protein</fullName>
    </submittedName>
</protein>
<evidence type="ECO:0000313" key="2">
    <source>
        <dbReference type="Proteomes" id="UP000533598"/>
    </source>
</evidence>
<dbReference type="EMBL" id="JACHMH010000001">
    <property type="protein sequence ID" value="MBB4682013.1"/>
    <property type="molecule type" value="Genomic_DNA"/>
</dbReference>
<organism evidence="1 2">
    <name type="scientific">Crossiella cryophila</name>
    <dbReference type="NCBI Taxonomy" id="43355"/>
    <lineage>
        <taxon>Bacteria</taxon>
        <taxon>Bacillati</taxon>
        <taxon>Actinomycetota</taxon>
        <taxon>Actinomycetes</taxon>
        <taxon>Pseudonocardiales</taxon>
        <taxon>Pseudonocardiaceae</taxon>
        <taxon>Crossiella</taxon>
    </lineage>
</organism>
<dbReference type="Proteomes" id="UP000533598">
    <property type="component" value="Unassembled WGS sequence"/>
</dbReference>